<proteinExistence type="predicted"/>
<dbReference type="GO" id="GO:0046872">
    <property type="term" value="F:metal ion binding"/>
    <property type="evidence" value="ECO:0007669"/>
    <property type="project" value="UniProtKB-KW"/>
</dbReference>
<evidence type="ECO:0000256" key="2">
    <source>
        <dbReference type="ARBA" id="ARBA00022617"/>
    </source>
</evidence>
<comment type="subcellular location">
    <subcellularLocation>
        <location evidence="1">Cell envelope</location>
    </subcellularLocation>
</comment>
<evidence type="ECO:0000313" key="9">
    <source>
        <dbReference type="EMBL" id="QDU42752.1"/>
    </source>
</evidence>
<dbReference type="PANTHER" id="PTHR30600:SF7">
    <property type="entry name" value="CYTOCHROME C PEROXIDASE-RELATED"/>
    <property type="match status" value="1"/>
</dbReference>
<dbReference type="InterPro" id="IPR004852">
    <property type="entry name" value="Di-haem_cyt_c_peroxidsae"/>
</dbReference>
<sequence length="744" mass="81338">MKITHKTSVAYRFQATMKPLVQWSTILLFVGLIGCQRSQPPQTATSEKQPDAEQVDDTAKQKAIAAKDALFTRLSGRLTEVMSADGPAAAISVCSREAPAIATEVGEEQGVAIGRTSFKLRNVKNTPPDWARSFVEERVEDPQFVALPHGGTGALLPIRLKQKCLVCHGPTEGIAPDVRSKLTELYPDDQATGFNEGDLRGWFWVEVPSAVGDNQAEQGDGKEAAAASDSDSSAVGHGPGHGRGRGFGRGRGRGPGMMGGNREDMTTLHAMFDDRDKINRTVKMLPTGAEAVTESDDEKIAALIQKHVPAMESRVHENDPLPPMTFHPIFVELIKRADDYTLTYEETDKGLRVAYEANDPFVIMLVQEHAKLVSRFIKNGMEEIHKPYTLPTVKQEQSEGEGVSAEATEPASLGITPPLPSQARAPTDNPTTPAKVELGKKLFFDPRLSLTGTVSCNSCHNIMEGGDDGRPSSMGIHGRLGPRNAPTVWNSVFQASQFWDGRSPSLEDQAKGPVVASPEMGMPNHGKAIERIAAIPGYQAEFVRVFGDDKQVTIDNAVKAIAAFERTLVTPNSPYDRYVKGDKKALSDQQIRGMKLFDNIGCTECHSGPAFNGWEVGDTEPSFEEFPRFATSEFVKQFRLDSDLGRYEATKLEADKHNFKVPTLRNITITAPYFHNGAVESLADAVRVMAETELDTELSDKDTADIVEFLNSLEGEFPEIKMPRLPSRSGRSVLENQEPAVTNH</sequence>
<dbReference type="Gene3D" id="1.10.760.10">
    <property type="entry name" value="Cytochrome c-like domain"/>
    <property type="match status" value="2"/>
</dbReference>
<accession>A0A517ZJU0</accession>
<dbReference type="InterPro" id="IPR021796">
    <property type="entry name" value="Tll0287-like_dom"/>
</dbReference>
<dbReference type="InterPro" id="IPR009056">
    <property type="entry name" value="Cyt_c-like_dom"/>
</dbReference>
<name>A0A517ZJU0_9PLAN</name>
<feature type="domain" description="Cytochrome c" evidence="8">
    <location>
        <begin position="588"/>
        <end position="714"/>
    </location>
</feature>
<feature type="region of interest" description="Disordered" evidence="7">
    <location>
        <begin position="392"/>
        <end position="431"/>
    </location>
</feature>
<feature type="region of interest" description="Disordered" evidence="7">
    <location>
        <begin position="721"/>
        <end position="744"/>
    </location>
</feature>
<dbReference type="EC" id="1.11.1.5" evidence="9"/>
<evidence type="ECO:0000256" key="3">
    <source>
        <dbReference type="ARBA" id="ARBA00022723"/>
    </source>
</evidence>
<evidence type="ECO:0000256" key="7">
    <source>
        <dbReference type="SAM" id="MobiDB-lite"/>
    </source>
</evidence>
<keyword evidence="5 6" id="KW-0408">Iron</keyword>
<dbReference type="GO" id="GO:0030313">
    <property type="term" value="C:cell envelope"/>
    <property type="evidence" value="ECO:0007669"/>
    <property type="project" value="UniProtKB-SubCell"/>
</dbReference>
<feature type="compositionally biased region" description="Low complexity" evidence="7">
    <location>
        <begin position="224"/>
        <end position="236"/>
    </location>
</feature>
<evidence type="ECO:0000256" key="5">
    <source>
        <dbReference type="ARBA" id="ARBA00023004"/>
    </source>
</evidence>
<evidence type="ECO:0000259" key="8">
    <source>
        <dbReference type="PROSITE" id="PS51007"/>
    </source>
</evidence>
<dbReference type="PANTHER" id="PTHR30600">
    <property type="entry name" value="CYTOCHROME C PEROXIDASE-RELATED"/>
    <property type="match status" value="1"/>
</dbReference>
<dbReference type="InterPro" id="IPR036909">
    <property type="entry name" value="Cyt_c-like_dom_sf"/>
</dbReference>
<evidence type="ECO:0000313" key="10">
    <source>
        <dbReference type="Proteomes" id="UP000319383"/>
    </source>
</evidence>
<evidence type="ECO:0000256" key="1">
    <source>
        <dbReference type="ARBA" id="ARBA00004196"/>
    </source>
</evidence>
<dbReference type="PROSITE" id="PS51257">
    <property type="entry name" value="PROKAR_LIPOPROTEIN"/>
    <property type="match status" value="1"/>
</dbReference>
<dbReference type="KEGG" id="sdyn:Mal52_12190"/>
<feature type="region of interest" description="Disordered" evidence="7">
    <location>
        <begin position="213"/>
        <end position="263"/>
    </location>
</feature>
<reference evidence="9 10" key="1">
    <citation type="submission" date="2019-02" db="EMBL/GenBank/DDBJ databases">
        <title>Deep-cultivation of Planctomycetes and their phenomic and genomic characterization uncovers novel biology.</title>
        <authorList>
            <person name="Wiegand S."/>
            <person name="Jogler M."/>
            <person name="Boedeker C."/>
            <person name="Pinto D."/>
            <person name="Vollmers J."/>
            <person name="Rivas-Marin E."/>
            <person name="Kohn T."/>
            <person name="Peeters S.H."/>
            <person name="Heuer A."/>
            <person name="Rast P."/>
            <person name="Oberbeckmann S."/>
            <person name="Bunk B."/>
            <person name="Jeske O."/>
            <person name="Meyerdierks A."/>
            <person name="Storesund J.E."/>
            <person name="Kallscheuer N."/>
            <person name="Luecker S."/>
            <person name="Lage O.M."/>
            <person name="Pohl T."/>
            <person name="Merkel B.J."/>
            <person name="Hornburger P."/>
            <person name="Mueller R.-W."/>
            <person name="Bruemmer F."/>
            <person name="Labrenz M."/>
            <person name="Spormann A.M."/>
            <person name="Op den Camp H."/>
            <person name="Overmann J."/>
            <person name="Amann R."/>
            <person name="Jetten M.S.M."/>
            <person name="Mascher T."/>
            <person name="Medema M.H."/>
            <person name="Devos D.P."/>
            <person name="Kaster A.-K."/>
            <person name="Ovreas L."/>
            <person name="Rohde M."/>
            <person name="Galperin M.Y."/>
            <person name="Jogler C."/>
        </authorList>
    </citation>
    <scope>NUCLEOTIDE SEQUENCE [LARGE SCALE GENOMIC DNA]</scope>
    <source>
        <strain evidence="9 10">Mal52</strain>
    </source>
</reference>
<protein>
    <submittedName>
        <fullName evidence="9">Cytochrome c551 peroxidase</fullName>
        <ecNumber evidence="9">1.11.1.5</ecNumber>
    </submittedName>
</protein>
<dbReference type="Pfam" id="PF11845">
    <property type="entry name" value="Tll0287-like"/>
    <property type="match status" value="1"/>
</dbReference>
<dbReference type="Proteomes" id="UP000319383">
    <property type="component" value="Chromosome"/>
</dbReference>
<feature type="compositionally biased region" description="Basic residues" evidence="7">
    <location>
        <begin position="240"/>
        <end position="252"/>
    </location>
</feature>
<dbReference type="EMBL" id="CP036276">
    <property type="protein sequence ID" value="QDU42752.1"/>
    <property type="molecule type" value="Genomic_DNA"/>
</dbReference>
<keyword evidence="2 6" id="KW-0349">Heme</keyword>
<dbReference type="GO" id="GO:0004130">
    <property type="term" value="F:cytochrome-c peroxidase activity"/>
    <property type="evidence" value="ECO:0007669"/>
    <property type="project" value="UniProtKB-EC"/>
</dbReference>
<dbReference type="SUPFAM" id="SSF46626">
    <property type="entry name" value="Cytochrome c"/>
    <property type="match status" value="2"/>
</dbReference>
<evidence type="ECO:0000256" key="6">
    <source>
        <dbReference type="PROSITE-ProRule" id="PRU00433"/>
    </source>
</evidence>
<dbReference type="AlphaFoldDB" id="A0A517ZJU0"/>
<keyword evidence="4 9" id="KW-0560">Oxidoreductase</keyword>
<keyword evidence="3 6" id="KW-0479">Metal-binding</keyword>
<keyword evidence="9" id="KW-0575">Peroxidase</keyword>
<dbReference type="InterPro" id="IPR051395">
    <property type="entry name" value="Cytochrome_c_Peroxidase/MauG"/>
</dbReference>
<dbReference type="Pfam" id="PF03150">
    <property type="entry name" value="CCP_MauG"/>
    <property type="match status" value="1"/>
</dbReference>
<dbReference type="RefSeq" id="WP_145374765.1">
    <property type="nucleotide sequence ID" value="NZ_CP036276.1"/>
</dbReference>
<feature type="domain" description="Cytochrome c" evidence="8">
    <location>
        <begin position="434"/>
        <end position="562"/>
    </location>
</feature>
<evidence type="ECO:0000256" key="4">
    <source>
        <dbReference type="ARBA" id="ARBA00023002"/>
    </source>
</evidence>
<keyword evidence="10" id="KW-1185">Reference proteome</keyword>
<dbReference type="GO" id="GO:0009055">
    <property type="term" value="F:electron transfer activity"/>
    <property type="evidence" value="ECO:0007669"/>
    <property type="project" value="InterPro"/>
</dbReference>
<organism evidence="9 10">
    <name type="scientific">Symmachiella dynata</name>
    <dbReference type="NCBI Taxonomy" id="2527995"/>
    <lineage>
        <taxon>Bacteria</taxon>
        <taxon>Pseudomonadati</taxon>
        <taxon>Planctomycetota</taxon>
        <taxon>Planctomycetia</taxon>
        <taxon>Planctomycetales</taxon>
        <taxon>Planctomycetaceae</taxon>
        <taxon>Symmachiella</taxon>
    </lineage>
</organism>
<gene>
    <name evidence="9" type="primary">ccpA</name>
    <name evidence="9" type="ORF">Mal52_12190</name>
</gene>
<dbReference type="PROSITE" id="PS51007">
    <property type="entry name" value="CYTC"/>
    <property type="match status" value="2"/>
</dbReference>
<dbReference type="GO" id="GO:0020037">
    <property type="term" value="F:heme binding"/>
    <property type="evidence" value="ECO:0007669"/>
    <property type="project" value="InterPro"/>
</dbReference>